<feature type="transmembrane region" description="Helical" evidence="3">
    <location>
        <begin position="121"/>
        <end position="143"/>
    </location>
</feature>
<feature type="transmembrane region" description="Helical" evidence="3">
    <location>
        <begin position="34"/>
        <end position="56"/>
    </location>
</feature>
<dbReference type="GO" id="GO:0016791">
    <property type="term" value="F:phosphatase activity"/>
    <property type="evidence" value="ECO:0007669"/>
    <property type="project" value="TreeGrafter"/>
</dbReference>
<dbReference type="Proteomes" id="UP001151071">
    <property type="component" value="Unassembled WGS sequence"/>
</dbReference>
<evidence type="ECO:0000313" key="5">
    <source>
        <dbReference type="EMBL" id="MDA5108983.1"/>
    </source>
</evidence>
<dbReference type="Gene3D" id="3.60.40.10">
    <property type="entry name" value="PPM-type phosphatase domain"/>
    <property type="match status" value="1"/>
</dbReference>
<evidence type="ECO:0000256" key="1">
    <source>
        <dbReference type="ARBA" id="ARBA00022801"/>
    </source>
</evidence>
<dbReference type="Pfam" id="PF07228">
    <property type="entry name" value="SpoIIE"/>
    <property type="match status" value="1"/>
</dbReference>
<feature type="transmembrane region" description="Helical" evidence="3">
    <location>
        <begin position="62"/>
        <end position="82"/>
    </location>
</feature>
<feature type="transmembrane region" description="Helical" evidence="3">
    <location>
        <begin position="226"/>
        <end position="245"/>
    </location>
</feature>
<keyword evidence="3" id="KW-0812">Transmembrane</keyword>
<feature type="domain" description="PPM-type phosphatase" evidence="4">
    <location>
        <begin position="471"/>
        <end position="690"/>
    </location>
</feature>
<dbReference type="SUPFAM" id="SSF81606">
    <property type="entry name" value="PP2C-like"/>
    <property type="match status" value="1"/>
</dbReference>
<proteinExistence type="predicted"/>
<dbReference type="EMBL" id="JAPYYP010000012">
    <property type="protein sequence ID" value="MDA5108983.1"/>
    <property type="molecule type" value="Genomic_DNA"/>
</dbReference>
<evidence type="ECO:0000313" key="6">
    <source>
        <dbReference type="Proteomes" id="UP001151071"/>
    </source>
</evidence>
<comment type="caution">
    <text evidence="5">The sequence shown here is derived from an EMBL/GenBank/DDBJ whole genome shotgun (WGS) entry which is preliminary data.</text>
</comment>
<feature type="transmembrane region" description="Helical" evidence="3">
    <location>
        <begin position="251"/>
        <end position="268"/>
    </location>
</feature>
<sequence>MIWEALLYTLGTGAGAYMVCLSRRPAGVKRWDDAAFLQGWGLIAWGAGHLLAFIPAAWVRMISLSLCLCFSLLFLLALHALFAPFLCHERWKTVLDAMTLCAMLGTSAVCLLLMPDMARHLAAQMALQSGFLLLLPTVSLALANRRMADAAREERQRLLAVTLLFTALAAAVPFLPPALLFGAGAASLGFLCRSHQRRERGRERSLASDDCTHSYERLTFSLHDTAMVAVLLAGTVVAAVTVAGIPRLSLIGMGLGALVALARLALTIRANRILMGRAFWHVGSLERKFAEQLEQIRRKNAQMAQLLQLKQRYEQLLIVSNEQSMREVSYENLQQVIEELVDAWYVKMGTLLYLRLSLESADGVVYYESVRGNPDHPHIRHTVAEQIVVDEQRDSPLAPRYVVVLAKTAAEEADEREMEHPFFQLLAVNVRGLVLRCLHENQSLELRLMEQEMELARRIQLLLIPEERMVLPRLQAKAVYLPVAYVGGDYVDYVRIDQRYTCFVVADASGHGLPASLMANGIRSALRAVIQTCWEPDLILDRLNKLLYADLSKTRSFITMLIAVYDAVAHKLFLSRAGHPQPVYLSASRVGLLPCAGGLGLGLSPDSRYVREEMPIAEDGMLLVYTDGLPDLKQHDSSRYPDKWRRELSALWDECRTSPEDRIALVEKRVWELTRAGQQTDDISLLILQFQSAAKKEGEGA</sequence>
<evidence type="ECO:0000259" key="4">
    <source>
        <dbReference type="SMART" id="SM00331"/>
    </source>
</evidence>
<reference evidence="5" key="1">
    <citation type="submission" date="2022-12" db="EMBL/GenBank/DDBJ databases">
        <title>Draft genome sequence of the thermophilic strain Brevibacillus thermoruber HT42, isolated from Los Humeros, Puebla, Mexico, with biotechnological potential.</title>
        <authorList>
            <person name="Lara Sanchez J."/>
            <person name="Solis Palacios R."/>
            <person name="Bustos Baena A.S."/>
            <person name="Ruz Baez A.E."/>
            <person name="Espinosa Luna G."/>
            <person name="Oliart Ros R.M."/>
        </authorList>
    </citation>
    <scope>NUCLEOTIDE SEQUENCE</scope>
    <source>
        <strain evidence="5">HT42</strain>
    </source>
</reference>
<dbReference type="PANTHER" id="PTHR43156">
    <property type="entry name" value="STAGE II SPORULATION PROTEIN E-RELATED"/>
    <property type="match status" value="1"/>
</dbReference>
<keyword evidence="1" id="KW-0378">Hydrolase</keyword>
<dbReference type="InterPro" id="IPR001932">
    <property type="entry name" value="PPM-type_phosphatase-like_dom"/>
</dbReference>
<dbReference type="PANTHER" id="PTHR43156:SF2">
    <property type="entry name" value="STAGE II SPORULATION PROTEIN E"/>
    <property type="match status" value="1"/>
</dbReference>
<keyword evidence="2" id="KW-0175">Coiled coil</keyword>
<organism evidence="5 6">
    <name type="scientific">Brevibacillus thermoruber</name>
    <dbReference type="NCBI Taxonomy" id="33942"/>
    <lineage>
        <taxon>Bacteria</taxon>
        <taxon>Bacillati</taxon>
        <taxon>Bacillota</taxon>
        <taxon>Bacilli</taxon>
        <taxon>Bacillales</taxon>
        <taxon>Paenibacillaceae</taxon>
        <taxon>Brevibacillus</taxon>
    </lineage>
</organism>
<keyword evidence="3" id="KW-1133">Transmembrane helix</keyword>
<dbReference type="AlphaFoldDB" id="A0A9X3TS23"/>
<gene>
    <name evidence="5" type="ORF">O3V59_11475</name>
</gene>
<evidence type="ECO:0000256" key="3">
    <source>
        <dbReference type="SAM" id="Phobius"/>
    </source>
</evidence>
<protein>
    <submittedName>
        <fullName evidence="5">SpoIIE family protein phosphatase</fullName>
    </submittedName>
</protein>
<dbReference type="SMART" id="SM00331">
    <property type="entry name" value="PP2C_SIG"/>
    <property type="match status" value="1"/>
</dbReference>
<feature type="transmembrane region" description="Helical" evidence="3">
    <location>
        <begin position="6"/>
        <end position="22"/>
    </location>
</feature>
<feature type="coiled-coil region" evidence="2">
    <location>
        <begin position="282"/>
        <end position="316"/>
    </location>
</feature>
<keyword evidence="3" id="KW-0472">Membrane</keyword>
<dbReference type="RefSeq" id="WP_271140152.1">
    <property type="nucleotide sequence ID" value="NZ_JAPYYP010000012.1"/>
</dbReference>
<dbReference type="InterPro" id="IPR052016">
    <property type="entry name" value="Bact_Sigma-Reg"/>
</dbReference>
<name>A0A9X3TS23_9BACL</name>
<dbReference type="InterPro" id="IPR036457">
    <property type="entry name" value="PPM-type-like_dom_sf"/>
</dbReference>
<evidence type="ECO:0000256" key="2">
    <source>
        <dbReference type="SAM" id="Coils"/>
    </source>
</evidence>
<keyword evidence="6" id="KW-1185">Reference proteome</keyword>
<accession>A0A9X3TS23</accession>